<feature type="transmembrane region" description="Helical" evidence="6">
    <location>
        <begin position="84"/>
        <end position="104"/>
    </location>
</feature>
<evidence type="ECO:0000256" key="3">
    <source>
        <dbReference type="ARBA" id="ARBA00022692"/>
    </source>
</evidence>
<feature type="domain" description="Major facilitator superfamily (MFS) profile" evidence="7">
    <location>
        <begin position="1"/>
        <end position="179"/>
    </location>
</feature>
<dbReference type="PROSITE" id="PS50850">
    <property type="entry name" value="MFS"/>
    <property type="match status" value="1"/>
</dbReference>
<reference evidence="8 9" key="1">
    <citation type="journal article" date="2023" name="Microbiol. Spectr.">
        <title>Symbiosis of Carpenter Bees with Uncharacterized Lactic Acid Bacteria Showing NAD Auxotrophy.</title>
        <authorList>
            <person name="Kawasaki S."/>
            <person name="Ozawa K."/>
            <person name="Mori T."/>
            <person name="Yamamoto A."/>
            <person name="Ito M."/>
            <person name="Ohkuma M."/>
            <person name="Sakamoto M."/>
            <person name="Matsutani M."/>
        </authorList>
    </citation>
    <scope>NUCLEOTIDE SEQUENCE [LARGE SCALE GENOMIC DNA]</scope>
    <source>
        <strain evidence="8 9">KimH</strain>
    </source>
</reference>
<feature type="transmembrane region" description="Helical" evidence="6">
    <location>
        <begin position="32"/>
        <end position="54"/>
    </location>
</feature>
<feature type="transmembrane region" description="Helical" evidence="6">
    <location>
        <begin position="61"/>
        <end position="78"/>
    </location>
</feature>
<feature type="transmembrane region" description="Helical" evidence="6">
    <location>
        <begin position="124"/>
        <end position="147"/>
    </location>
</feature>
<evidence type="ECO:0000256" key="1">
    <source>
        <dbReference type="ARBA" id="ARBA00004651"/>
    </source>
</evidence>
<evidence type="ECO:0000256" key="4">
    <source>
        <dbReference type="ARBA" id="ARBA00022989"/>
    </source>
</evidence>
<keyword evidence="4 6" id="KW-1133">Transmembrane helix</keyword>
<dbReference type="Gene3D" id="1.20.1250.20">
    <property type="entry name" value="MFS general substrate transporter like domains"/>
    <property type="match status" value="1"/>
</dbReference>
<protein>
    <recommendedName>
        <fullName evidence="7">Major facilitator superfamily (MFS) profile domain-containing protein</fullName>
    </recommendedName>
</protein>
<dbReference type="PANTHER" id="PTHR23513:SF11">
    <property type="entry name" value="STAPHYLOFERRIN A TRANSPORTER"/>
    <property type="match status" value="1"/>
</dbReference>
<dbReference type="InterPro" id="IPR036259">
    <property type="entry name" value="MFS_trans_sf"/>
</dbReference>
<keyword evidence="9" id="KW-1185">Reference proteome</keyword>
<evidence type="ECO:0000313" key="9">
    <source>
        <dbReference type="Proteomes" id="UP001321748"/>
    </source>
</evidence>
<proteinExistence type="predicted"/>
<accession>A0ABN6SHH0</accession>
<keyword evidence="5 6" id="KW-0472">Membrane</keyword>
<dbReference type="EMBL" id="AP026800">
    <property type="protein sequence ID" value="BDR54693.1"/>
    <property type="molecule type" value="Genomic_DNA"/>
</dbReference>
<dbReference type="PANTHER" id="PTHR23513">
    <property type="entry name" value="INTEGRAL MEMBRANE EFFLUX PROTEIN-RELATED"/>
    <property type="match status" value="1"/>
</dbReference>
<organism evidence="8 9">
    <name type="scientific">Bombiscardovia apis</name>
    <dbReference type="NCBI Taxonomy" id="2932182"/>
    <lineage>
        <taxon>Bacteria</taxon>
        <taxon>Bacillati</taxon>
        <taxon>Actinomycetota</taxon>
        <taxon>Actinomycetes</taxon>
        <taxon>Bifidobacteriales</taxon>
        <taxon>Bifidobacteriaceae</taxon>
        <taxon>Bombiscardovia</taxon>
    </lineage>
</organism>
<feature type="transmembrane region" description="Helical" evidence="6">
    <location>
        <begin position="153"/>
        <end position="173"/>
    </location>
</feature>
<dbReference type="Proteomes" id="UP001321748">
    <property type="component" value="Chromosome"/>
</dbReference>
<comment type="subcellular location">
    <subcellularLocation>
        <location evidence="1">Cell membrane</location>
        <topology evidence="1">Multi-pass membrane protein</topology>
    </subcellularLocation>
</comment>
<sequence>MTSTLLWAGLGMQEPVLVVFVKTVLAGSDASYAYVTSVASLGALVGAVIAGPLARTRTAAVHSYAWSITLAGLIFGVFAGSQEITAAGALLFAGNAAYGVANVIDEFLEQELAPQHVRARIISLIGAIATGGYLIGGALVGCTVELLGARWSALISAGLITGAGFIASCTMPARIKVLA</sequence>
<keyword evidence="2" id="KW-1003">Cell membrane</keyword>
<evidence type="ECO:0000313" key="8">
    <source>
        <dbReference type="EMBL" id="BDR54693.1"/>
    </source>
</evidence>
<gene>
    <name evidence="8" type="ORF">KIMH_08040</name>
</gene>
<keyword evidence="3 6" id="KW-0812">Transmembrane</keyword>
<evidence type="ECO:0000256" key="2">
    <source>
        <dbReference type="ARBA" id="ARBA00022475"/>
    </source>
</evidence>
<dbReference type="InterPro" id="IPR020846">
    <property type="entry name" value="MFS_dom"/>
</dbReference>
<dbReference type="SUPFAM" id="SSF103473">
    <property type="entry name" value="MFS general substrate transporter"/>
    <property type="match status" value="1"/>
</dbReference>
<evidence type="ECO:0000256" key="6">
    <source>
        <dbReference type="SAM" id="Phobius"/>
    </source>
</evidence>
<name>A0ABN6SHH0_9BIFI</name>
<evidence type="ECO:0000256" key="5">
    <source>
        <dbReference type="ARBA" id="ARBA00023136"/>
    </source>
</evidence>
<evidence type="ECO:0000259" key="7">
    <source>
        <dbReference type="PROSITE" id="PS50850"/>
    </source>
</evidence>